<feature type="signal peptide" evidence="1">
    <location>
        <begin position="1"/>
        <end position="23"/>
    </location>
</feature>
<comment type="caution">
    <text evidence="2">The sequence shown here is derived from an EMBL/GenBank/DDBJ whole genome shotgun (WGS) entry which is preliminary data.</text>
</comment>
<protein>
    <submittedName>
        <fullName evidence="2">Uncharacterized protein</fullName>
    </submittedName>
</protein>
<evidence type="ECO:0000313" key="3">
    <source>
        <dbReference type="Proteomes" id="UP000655420"/>
    </source>
</evidence>
<accession>A0A8J7SE21</accession>
<organism evidence="2 3">
    <name type="scientific">Thermohalobaculum xanthum</name>
    <dbReference type="NCBI Taxonomy" id="2753746"/>
    <lineage>
        <taxon>Bacteria</taxon>
        <taxon>Pseudomonadati</taxon>
        <taxon>Pseudomonadota</taxon>
        <taxon>Alphaproteobacteria</taxon>
        <taxon>Rhodobacterales</taxon>
        <taxon>Paracoccaceae</taxon>
        <taxon>Thermohalobaculum</taxon>
    </lineage>
</organism>
<keyword evidence="3" id="KW-1185">Reference proteome</keyword>
<evidence type="ECO:0000256" key="1">
    <source>
        <dbReference type="SAM" id="SignalP"/>
    </source>
</evidence>
<dbReference type="AlphaFoldDB" id="A0A8J7SE21"/>
<evidence type="ECO:0000313" key="2">
    <source>
        <dbReference type="EMBL" id="MBK0398727.1"/>
    </source>
</evidence>
<dbReference type="EMBL" id="JAEHHL010000002">
    <property type="protein sequence ID" value="MBK0398727.1"/>
    <property type="molecule type" value="Genomic_DNA"/>
</dbReference>
<keyword evidence="1" id="KW-0732">Signal</keyword>
<name>A0A8J7SE21_9RHOB</name>
<reference evidence="2" key="1">
    <citation type="submission" date="2020-12" db="EMBL/GenBank/DDBJ databases">
        <title>Bacterial taxonomy.</title>
        <authorList>
            <person name="Pan X."/>
        </authorList>
    </citation>
    <scope>NUCLEOTIDE SEQUENCE</scope>
    <source>
        <strain evidence="2">M0105</strain>
    </source>
</reference>
<gene>
    <name evidence="2" type="ORF">H0I76_05970</name>
</gene>
<feature type="chain" id="PRO_5035146668" evidence="1">
    <location>
        <begin position="24"/>
        <end position="93"/>
    </location>
</feature>
<dbReference type="RefSeq" id="WP_200608275.1">
    <property type="nucleotide sequence ID" value="NZ_JAEHHL010000002.1"/>
</dbReference>
<sequence length="93" mass="10250">MIGSRLGGALLAVSFFAVTPAMAAERAPEVTQADAEEASRAVAYYCKVVSERISGIISDQWATQDLQDLASVWRDLNCHHVFGVDERVRLRVR</sequence>
<proteinExistence type="predicted"/>
<dbReference type="Proteomes" id="UP000655420">
    <property type="component" value="Unassembled WGS sequence"/>
</dbReference>